<dbReference type="OrthoDB" id="9802724at2"/>
<dbReference type="GO" id="GO:0004519">
    <property type="term" value="F:endonuclease activity"/>
    <property type="evidence" value="ECO:0007669"/>
    <property type="project" value="UniProtKB-KW"/>
</dbReference>
<organism evidence="2 3">
    <name type="scientific">Subsaximicrobium wynnwilliamsii</name>
    <dbReference type="NCBI Taxonomy" id="291179"/>
    <lineage>
        <taxon>Bacteria</taxon>
        <taxon>Pseudomonadati</taxon>
        <taxon>Bacteroidota</taxon>
        <taxon>Flavobacteriia</taxon>
        <taxon>Flavobacteriales</taxon>
        <taxon>Flavobacteriaceae</taxon>
        <taxon>Subsaximicrobium</taxon>
    </lineage>
</organism>
<dbReference type="SUPFAM" id="SSF56219">
    <property type="entry name" value="DNase I-like"/>
    <property type="match status" value="1"/>
</dbReference>
<evidence type="ECO:0000313" key="3">
    <source>
        <dbReference type="Proteomes" id="UP000321578"/>
    </source>
</evidence>
<dbReference type="InterPro" id="IPR005135">
    <property type="entry name" value="Endo/exonuclease/phosphatase"/>
</dbReference>
<dbReference type="EMBL" id="VORO01000007">
    <property type="protein sequence ID" value="TXD89390.1"/>
    <property type="molecule type" value="Genomic_DNA"/>
</dbReference>
<dbReference type="Gene3D" id="3.60.10.10">
    <property type="entry name" value="Endonuclease/exonuclease/phosphatase"/>
    <property type="match status" value="1"/>
</dbReference>
<evidence type="ECO:0000313" key="2">
    <source>
        <dbReference type="EMBL" id="TXD89390.1"/>
    </source>
</evidence>
<keyword evidence="2" id="KW-0255">Endonuclease</keyword>
<protein>
    <submittedName>
        <fullName evidence="2">Endonuclease</fullName>
    </submittedName>
</protein>
<proteinExistence type="predicted"/>
<dbReference type="Pfam" id="PF19580">
    <property type="entry name" value="Exo_endo_phos_3"/>
    <property type="match status" value="1"/>
</dbReference>
<dbReference type="RefSeq" id="WP_147086143.1">
    <property type="nucleotide sequence ID" value="NZ_VORM01000006.1"/>
</dbReference>
<gene>
    <name evidence="2" type="ORF">ESY86_08350</name>
</gene>
<reference evidence="2 3" key="1">
    <citation type="submission" date="2019-08" db="EMBL/GenBank/DDBJ databases">
        <title>Genomes of Subsaximicrobium wynnwilliamsii strains.</title>
        <authorList>
            <person name="Bowman J.P."/>
        </authorList>
    </citation>
    <scope>NUCLEOTIDE SEQUENCE [LARGE SCALE GENOMIC DNA]</scope>
    <source>
        <strain evidence="2 3">2-80-2</strain>
    </source>
</reference>
<dbReference type="PANTHER" id="PTHR42834:SF1">
    <property type="entry name" value="ENDONUCLEASE_EXONUCLEASE_PHOSPHATASE FAMILY PROTEIN (AFU_ORTHOLOGUE AFUA_3G09210)"/>
    <property type="match status" value="1"/>
</dbReference>
<dbReference type="PANTHER" id="PTHR42834">
    <property type="entry name" value="ENDONUCLEASE/EXONUCLEASE/PHOSPHATASE FAMILY PROTEIN (AFU_ORTHOLOGUE AFUA_3G09210)"/>
    <property type="match status" value="1"/>
</dbReference>
<dbReference type="AlphaFoldDB" id="A0A5C6ZK02"/>
<dbReference type="InterPro" id="IPR036691">
    <property type="entry name" value="Endo/exonu/phosph_ase_sf"/>
</dbReference>
<keyword evidence="2" id="KW-0540">Nuclease</keyword>
<keyword evidence="2" id="KW-0378">Hydrolase</keyword>
<feature type="domain" description="Endonuclease/exonuclease/phosphatase" evidence="1">
    <location>
        <begin position="12"/>
        <end position="316"/>
    </location>
</feature>
<sequence length="321" mass="37399">MQTETSNSKSHTLAFYNLENLFDYREGSAVFDTGFIPYSERRWNKKRYEDKIHKLGQVISQIGDPSEEMLPAIIGLAEVENETVLHDLTQSKHLRHHNYGFVHFDSQDERGINVALLYHRDVFELMHTETFSVYLEKEPGVQYFTRDILLVSGELHSEKIHLIVNHWPSRFEGLESSAIKRMAVAKKVLKIIEQLQFDDPKAKILVMGDFNDDPDNDSMKYLVDEAGLVNAMETLRSYSRGSHKHRFKWHLFDQILLTSNFFESRSKQLKFDKADIYDPQYLKAYEGKFKGQPFGTFVGTKYKGGFSDHFPVYLRLKLVTV</sequence>
<evidence type="ECO:0000259" key="1">
    <source>
        <dbReference type="Pfam" id="PF19580"/>
    </source>
</evidence>
<dbReference type="Proteomes" id="UP000321578">
    <property type="component" value="Unassembled WGS sequence"/>
</dbReference>
<comment type="caution">
    <text evidence="2">The sequence shown here is derived from an EMBL/GenBank/DDBJ whole genome shotgun (WGS) entry which is preliminary data.</text>
</comment>
<name>A0A5C6ZK02_9FLAO</name>
<accession>A0A5C6ZK02</accession>
<keyword evidence="3" id="KW-1185">Reference proteome</keyword>